<feature type="domain" description="EngB-type G" evidence="11">
    <location>
        <begin position="26"/>
        <end position="192"/>
    </location>
</feature>
<evidence type="ECO:0000256" key="10">
    <source>
        <dbReference type="HAMAP-Rule" id="MF_00321"/>
    </source>
</evidence>
<dbReference type="OrthoDB" id="9804921at2"/>
<comment type="cofactor">
    <cofactor evidence="1">
        <name>Mg(2+)</name>
        <dbReference type="ChEBI" id="CHEBI:18420"/>
    </cofactor>
</comment>
<keyword evidence="8 10" id="KW-0717">Septation</keyword>
<dbReference type="EMBL" id="PHHC01000087">
    <property type="protein sequence ID" value="PPE03617.1"/>
    <property type="molecule type" value="Genomic_DNA"/>
</dbReference>
<organism evidence="12 13">
    <name type="scientific">Holospora curviuscula</name>
    <dbReference type="NCBI Taxonomy" id="1082868"/>
    <lineage>
        <taxon>Bacteria</taxon>
        <taxon>Pseudomonadati</taxon>
        <taxon>Pseudomonadota</taxon>
        <taxon>Alphaproteobacteria</taxon>
        <taxon>Holosporales</taxon>
        <taxon>Holosporaceae</taxon>
        <taxon>Holospora</taxon>
    </lineage>
</organism>
<protein>
    <recommendedName>
        <fullName evidence="10">Probable GTP-binding protein EngB</fullName>
    </recommendedName>
</protein>
<dbReference type="GO" id="GO:0005525">
    <property type="term" value="F:GTP binding"/>
    <property type="evidence" value="ECO:0007669"/>
    <property type="project" value="UniProtKB-UniRule"/>
</dbReference>
<dbReference type="InterPro" id="IPR030393">
    <property type="entry name" value="G_ENGB_dom"/>
</dbReference>
<dbReference type="PANTHER" id="PTHR11649">
    <property type="entry name" value="MSS1/TRME-RELATED GTP-BINDING PROTEIN"/>
    <property type="match status" value="1"/>
</dbReference>
<evidence type="ECO:0000313" key="13">
    <source>
        <dbReference type="Proteomes" id="UP000239425"/>
    </source>
</evidence>
<evidence type="ECO:0000256" key="8">
    <source>
        <dbReference type="ARBA" id="ARBA00023210"/>
    </source>
</evidence>
<comment type="function">
    <text evidence="10">Necessary for normal cell division and for the maintenance of normal septation.</text>
</comment>
<gene>
    <name evidence="10" type="primary">engB</name>
    <name evidence="12" type="ORF">HCUR_00927</name>
</gene>
<keyword evidence="3 10" id="KW-0132">Cell division</keyword>
<evidence type="ECO:0000256" key="2">
    <source>
        <dbReference type="ARBA" id="ARBA00009638"/>
    </source>
</evidence>
<dbReference type="Pfam" id="PF01926">
    <property type="entry name" value="MMR_HSR1"/>
    <property type="match status" value="1"/>
</dbReference>
<reference evidence="12 13" key="1">
    <citation type="submission" date="2017-11" db="EMBL/GenBank/DDBJ databases">
        <title>Comparative genomic analysis of Holospora spp., intranuclear symbionts of paramecia.</title>
        <authorList>
            <person name="Garushyants S.K."/>
            <person name="Beliavskaya A."/>
            <person name="Malko D.B."/>
            <person name="Logacheva M.D."/>
            <person name="Rautian M.S."/>
            <person name="Gelfand M.S."/>
        </authorList>
    </citation>
    <scope>NUCLEOTIDE SEQUENCE [LARGE SCALE GENOMIC DNA]</scope>
    <source>
        <strain evidence="13">02AZ16</strain>
    </source>
</reference>
<dbReference type="NCBIfam" id="TIGR03598">
    <property type="entry name" value="GTPase_YsxC"/>
    <property type="match status" value="1"/>
</dbReference>
<dbReference type="RefSeq" id="WP_104206939.1">
    <property type="nucleotide sequence ID" value="NZ_PHHC01000087.1"/>
</dbReference>
<dbReference type="GO" id="GO:0046872">
    <property type="term" value="F:metal ion binding"/>
    <property type="evidence" value="ECO:0007669"/>
    <property type="project" value="UniProtKB-KW"/>
</dbReference>
<evidence type="ECO:0000256" key="6">
    <source>
        <dbReference type="ARBA" id="ARBA00022842"/>
    </source>
</evidence>
<proteinExistence type="inferred from homology"/>
<evidence type="ECO:0000313" key="12">
    <source>
        <dbReference type="EMBL" id="PPE03617.1"/>
    </source>
</evidence>
<name>A0A2S5R8J5_9PROT</name>
<comment type="caution">
    <text evidence="12">The sequence shown here is derived from an EMBL/GenBank/DDBJ whole genome shotgun (WGS) entry which is preliminary data.</text>
</comment>
<dbReference type="Gene3D" id="3.40.50.300">
    <property type="entry name" value="P-loop containing nucleotide triphosphate hydrolases"/>
    <property type="match status" value="1"/>
</dbReference>
<keyword evidence="6" id="KW-0460">Magnesium</keyword>
<comment type="similarity">
    <text evidence="2 10">Belongs to the TRAFAC class TrmE-Era-EngA-EngB-Septin-like GTPase superfamily. EngB GTPase family.</text>
</comment>
<evidence type="ECO:0000256" key="1">
    <source>
        <dbReference type="ARBA" id="ARBA00001946"/>
    </source>
</evidence>
<dbReference type="GO" id="GO:0000917">
    <property type="term" value="P:division septum assembly"/>
    <property type="evidence" value="ECO:0007669"/>
    <property type="project" value="UniProtKB-KW"/>
</dbReference>
<keyword evidence="5 10" id="KW-0547">Nucleotide-binding</keyword>
<evidence type="ECO:0000256" key="4">
    <source>
        <dbReference type="ARBA" id="ARBA00022723"/>
    </source>
</evidence>
<dbReference type="Proteomes" id="UP000239425">
    <property type="component" value="Unassembled WGS sequence"/>
</dbReference>
<evidence type="ECO:0000256" key="5">
    <source>
        <dbReference type="ARBA" id="ARBA00022741"/>
    </source>
</evidence>
<evidence type="ECO:0000259" key="11">
    <source>
        <dbReference type="PROSITE" id="PS51706"/>
    </source>
</evidence>
<keyword evidence="9 10" id="KW-0131">Cell cycle</keyword>
<keyword evidence="7 10" id="KW-0342">GTP-binding</keyword>
<keyword evidence="4" id="KW-0479">Metal-binding</keyword>
<dbReference type="PANTHER" id="PTHR11649:SF13">
    <property type="entry name" value="ENGB-TYPE G DOMAIN-CONTAINING PROTEIN"/>
    <property type="match status" value="1"/>
</dbReference>
<evidence type="ECO:0000256" key="7">
    <source>
        <dbReference type="ARBA" id="ARBA00023134"/>
    </source>
</evidence>
<sequence>MLNKRYASDCRFLRGVLHPKDWPDVSGKEIAFWGRSNVGKSSLLNALMKRKNLAKVSKTPGRTQSINFYQVQEGVRYVDLPGYGYACVPEVLQNMWHKNVLEYVLTRTSLSLVVILVDSRRDVGPQDIEVMNFLTKSLIPLQCLYTKIDCISSAQRRLLKLNAGEIHHLKTSTTTGEGVFELRTHILNTLQKG</sequence>
<dbReference type="CDD" id="cd01876">
    <property type="entry name" value="YihA_EngB"/>
    <property type="match status" value="1"/>
</dbReference>
<evidence type="ECO:0000256" key="3">
    <source>
        <dbReference type="ARBA" id="ARBA00022618"/>
    </source>
</evidence>
<dbReference type="InterPro" id="IPR019987">
    <property type="entry name" value="GTP-bd_ribosome_bio_YsxC"/>
</dbReference>
<dbReference type="AlphaFoldDB" id="A0A2S5R8J5"/>
<dbReference type="PROSITE" id="PS51706">
    <property type="entry name" value="G_ENGB"/>
    <property type="match status" value="1"/>
</dbReference>
<dbReference type="InterPro" id="IPR006073">
    <property type="entry name" value="GTP-bd"/>
</dbReference>
<keyword evidence="13" id="KW-1185">Reference proteome</keyword>
<dbReference type="HAMAP" id="MF_00321">
    <property type="entry name" value="GTPase_EngB"/>
    <property type="match status" value="1"/>
</dbReference>
<dbReference type="InterPro" id="IPR027417">
    <property type="entry name" value="P-loop_NTPase"/>
</dbReference>
<dbReference type="SUPFAM" id="SSF52540">
    <property type="entry name" value="P-loop containing nucleoside triphosphate hydrolases"/>
    <property type="match status" value="1"/>
</dbReference>
<accession>A0A2S5R8J5</accession>
<evidence type="ECO:0000256" key="9">
    <source>
        <dbReference type="ARBA" id="ARBA00023306"/>
    </source>
</evidence>